<evidence type="ECO:0000259" key="2">
    <source>
        <dbReference type="Pfam" id="PF20906"/>
    </source>
</evidence>
<keyword evidence="4" id="KW-1185">Reference proteome</keyword>
<evidence type="ECO:0000313" key="3">
    <source>
        <dbReference type="EMBL" id="GAA5150568.1"/>
    </source>
</evidence>
<feature type="domain" description="S-Me-THD-like C-terminal" evidence="2">
    <location>
        <begin position="168"/>
        <end position="365"/>
    </location>
</feature>
<dbReference type="InterPro" id="IPR010318">
    <property type="entry name" value="S-Me-THD_N"/>
</dbReference>
<dbReference type="InterPro" id="IPR048350">
    <property type="entry name" value="S-Me-THD-like_C"/>
</dbReference>
<organism evidence="3 4">
    <name type="scientific">Pseudonocardia eucalypti</name>
    <dbReference type="NCBI Taxonomy" id="648755"/>
    <lineage>
        <taxon>Bacteria</taxon>
        <taxon>Bacillati</taxon>
        <taxon>Actinomycetota</taxon>
        <taxon>Actinomycetes</taxon>
        <taxon>Pseudonocardiales</taxon>
        <taxon>Pseudonocardiaceae</taxon>
        <taxon>Pseudonocardia</taxon>
    </lineage>
</organism>
<dbReference type="Gene3D" id="2.40.390.10">
    <property type="entry name" value="CV3147-like"/>
    <property type="match status" value="1"/>
</dbReference>
<dbReference type="Gene3D" id="3.40.1610.10">
    <property type="entry name" value="CV3147-like domain"/>
    <property type="match status" value="1"/>
</dbReference>
<evidence type="ECO:0000313" key="4">
    <source>
        <dbReference type="Proteomes" id="UP001428817"/>
    </source>
</evidence>
<proteinExistence type="predicted"/>
<name>A0ABP9PQP4_9PSEU</name>
<comment type="caution">
    <text evidence="3">The sequence shown here is derived from an EMBL/GenBank/DDBJ whole genome shotgun (WGS) entry which is preliminary data.</text>
</comment>
<dbReference type="Pfam" id="PF20906">
    <property type="entry name" value="S-Me-THD_C"/>
    <property type="match status" value="1"/>
</dbReference>
<dbReference type="InterPro" id="IPR024071">
    <property type="entry name" value="S-Me-THD_C_sf"/>
</dbReference>
<gene>
    <name evidence="3" type="ORF">GCM10023321_16190</name>
</gene>
<reference evidence="4" key="1">
    <citation type="journal article" date="2019" name="Int. J. Syst. Evol. Microbiol.">
        <title>The Global Catalogue of Microorganisms (GCM) 10K type strain sequencing project: providing services to taxonomists for standard genome sequencing and annotation.</title>
        <authorList>
            <consortium name="The Broad Institute Genomics Platform"/>
            <consortium name="The Broad Institute Genome Sequencing Center for Infectious Disease"/>
            <person name="Wu L."/>
            <person name="Ma J."/>
        </authorList>
    </citation>
    <scope>NUCLEOTIDE SEQUENCE [LARGE SCALE GENOMIC DNA]</scope>
    <source>
        <strain evidence="4">JCM 18303</strain>
    </source>
</reference>
<feature type="domain" description="S-Me-THD N-terminal" evidence="1">
    <location>
        <begin position="9"/>
        <end position="164"/>
    </location>
</feature>
<dbReference type="SUPFAM" id="SSF160991">
    <property type="entry name" value="CV3147-like"/>
    <property type="match status" value="1"/>
</dbReference>
<protein>
    <submittedName>
        <fullName evidence="3">DUF917 domain-containing protein</fullName>
    </submittedName>
</protein>
<dbReference type="Pfam" id="PF06032">
    <property type="entry name" value="S-Me-THD_N"/>
    <property type="match status" value="1"/>
</dbReference>
<dbReference type="Proteomes" id="UP001428817">
    <property type="component" value="Unassembled WGS sequence"/>
</dbReference>
<dbReference type="RefSeq" id="WP_221498514.1">
    <property type="nucleotide sequence ID" value="NZ_BAABJP010000007.1"/>
</dbReference>
<accession>A0ABP9PQP4</accession>
<sequence length="367" mass="38241">MARYVGVGDVDHLVRGAAVLGSGGGGDGYVPRQMLLAAIERYGPVPLVDAAEMDADAPVLPVIGAGAPATLVEMFPGDAESERLRELVETAAGRPCEAVLPLQPGPVNAALPLVVAAQLGLPCLDADAMCRVFPMVEMTLFTLAGISPAPLFAVDAKDARVMLSAPDHRTVSALLRSCLPELSLVALISTYQVTAGQCARYAANGGLSRCLRIGRALTESLTESLTGSLAEPLAGLSAESLAEFGGVPLVRGVVAELVQRSDPTGTDGFPRGVLSVQSLDDPSRVLRVDFQNENLVAAEDGVVRVTVPDLINVIDTDTGAVMQTVDLVVGQRVHVVAMPADPRWHTDDGIALAGPRAFGYDIEPVRV</sequence>
<dbReference type="EMBL" id="BAABJP010000007">
    <property type="protein sequence ID" value="GAA5150568.1"/>
    <property type="molecule type" value="Genomic_DNA"/>
</dbReference>
<evidence type="ECO:0000259" key="1">
    <source>
        <dbReference type="Pfam" id="PF06032"/>
    </source>
</evidence>
<dbReference type="InterPro" id="IPR027479">
    <property type="entry name" value="S-Me-THD_N_sf"/>
</dbReference>